<dbReference type="SUPFAM" id="SSF53901">
    <property type="entry name" value="Thiolase-like"/>
    <property type="match status" value="2"/>
</dbReference>
<dbReference type="Pfam" id="PF02801">
    <property type="entry name" value="Ketoacyl-synt_C"/>
    <property type="match status" value="1"/>
</dbReference>
<evidence type="ECO:0000256" key="3">
    <source>
        <dbReference type="ARBA" id="ARBA00023315"/>
    </source>
</evidence>
<evidence type="ECO:0000259" key="5">
    <source>
        <dbReference type="PROSITE" id="PS52004"/>
    </source>
</evidence>
<dbReference type="InterPro" id="IPR016039">
    <property type="entry name" value="Thiolase-like"/>
</dbReference>
<feature type="domain" description="Ketosynthase family 3 (KS3)" evidence="5">
    <location>
        <begin position="2"/>
        <end position="404"/>
    </location>
</feature>
<name>A0AAU3GXZ4_9ACTN</name>
<dbReference type="GO" id="GO:0004315">
    <property type="term" value="F:3-oxoacyl-[acyl-carrier-protein] synthase activity"/>
    <property type="evidence" value="ECO:0007669"/>
    <property type="project" value="TreeGrafter"/>
</dbReference>
<dbReference type="CDD" id="cd00832">
    <property type="entry name" value="CLF"/>
    <property type="match status" value="1"/>
</dbReference>
<accession>A0AAU3GXZ4</accession>
<dbReference type="AlphaFoldDB" id="A0AAU3GXZ4"/>
<evidence type="ECO:0000256" key="4">
    <source>
        <dbReference type="RuleBase" id="RU003694"/>
    </source>
</evidence>
<organism evidence="6">
    <name type="scientific">Streptomyces sp. NBC_01401</name>
    <dbReference type="NCBI Taxonomy" id="2903854"/>
    <lineage>
        <taxon>Bacteria</taxon>
        <taxon>Bacillati</taxon>
        <taxon>Actinomycetota</taxon>
        <taxon>Actinomycetes</taxon>
        <taxon>Kitasatosporales</taxon>
        <taxon>Streptomycetaceae</taxon>
        <taxon>Streptomyces</taxon>
    </lineage>
</organism>
<evidence type="ECO:0000313" key="6">
    <source>
        <dbReference type="EMBL" id="WTY97803.1"/>
    </source>
</evidence>
<keyword evidence="3" id="KW-0012">Acyltransferase</keyword>
<dbReference type="Pfam" id="PF00109">
    <property type="entry name" value="ketoacyl-synt"/>
    <property type="match status" value="1"/>
</dbReference>
<dbReference type="PROSITE" id="PS52004">
    <property type="entry name" value="KS3_2"/>
    <property type="match status" value="1"/>
</dbReference>
<dbReference type="InterPro" id="IPR020841">
    <property type="entry name" value="PKS_Beta-ketoAc_synthase_dom"/>
</dbReference>
<dbReference type="PANTHER" id="PTHR11712:SF322">
    <property type="entry name" value="POLYKETIDE BETA-KETOACYL SYNTHASE 2-RELATED"/>
    <property type="match status" value="1"/>
</dbReference>
<sequence length="410" mass="42664">MSATALVTGLGIVAPTGLGIEDYWSATLAGRSAIGRVTHFDPTPYPSRLAGQIGGFEAAEHLPSRLLPQTDRMTRLALVAADWAFEDAGVVPSELATYDVGVITASHSGGFEFGQNELRALWSKGGRYVSAYQSFAWFYAVNSGQISIRGGLRGPSSVLVSDQAGGLDAVAQARRQIRKGTSMVISGAVDASICPWGWVAQMTGGRLSTSDDPALAYLPFDDRASGHVPGEGGALLVVEEAEHVKRRGAAPRVYGEIAGHASTVDPRPGIDRAPTLQHAIELALADADMALDDIDVVFADAAAVPELDRAEAEAIAKVFGPRGVPVTAPKTATGRLYSGAAPLDLAAAFLSIRDQVIPPTVGSTSAKSYEIDLVTGAPRAAELRSALVLARGQGGFNSAMVVRAAGRAHL</sequence>
<comment type="similarity">
    <text evidence="1 4">Belongs to the thiolase-like superfamily. Beta-ketoacyl-ACP synthases family.</text>
</comment>
<dbReference type="EMBL" id="CP109535">
    <property type="protein sequence ID" value="WTY97803.1"/>
    <property type="molecule type" value="Genomic_DNA"/>
</dbReference>
<dbReference type="InterPro" id="IPR000794">
    <property type="entry name" value="Beta-ketoacyl_synthase"/>
</dbReference>
<dbReference type="GO" id="GO:0006633">
    <property type="term" value="P:fatty acid biosynthetic process"/>
    <property type="evidence" value="ECO:0007669"/>
    <property type="project" value="TreeGrafter"/>
</dbReference>
<protein>
    <submittedName>
        <fullName evidence="6">Ketosynthase chain-length factor</fullName>
    </submittedName>
</protein>
<evidence type="ECO:0000256" key="2">
    <source>
        <dbReference type="ARBA" id="ARBA00022679"/>
    </source>
</evidence>
<gene>
    <name evidence="6" type="ORF">OG626_24415</name>
</gene>
<reference evidence="6" key="1">
    <citation type="submission" date="2022-10" db="EMBL/GenBank/DDBJ databases">
        <title>The complete genomes of actinobacterial strains from the NBC collection.</title>
        <authorList>
            <person name="Joergensen T.S."/>
            <person name="Alvarez Arevalo M."/>
            <person name="Sterndorff E.B."/>
            <person name="Faurdal D."/>
            <person name="Vuksanovic O."/>
            <person name="Mourched A.-S."/>
            <person name="Charusanti P."/>
            <person name="Shaw S."/>
            <person name="Blin K."/>
            <person name="Weber T."/>
        </authorList>
    </citation>
    <scope>NUCLEOTIDE SEQUENCE</scope>
    <source>
        <strain evidence="6">NBC_01401</strain>
    </source>
</reference>
<evidence type="ECO:0000256" key="1">
    <source>
        <dbReference type="ARBA" id="ARBA00008467"/>
    </source>
</evidence>
<dbReference type="InterPro" id="IPR014031">
    <property type="entry name" value="Ketoacyl_synth_C"/>
</dbReference>
<dbReference type="SMART" id="SM00825">
    <property type="entry name" value="PKS_KS"/>
    <property type="match status" value="1"/>
</dbReference>
<dbReference type="InterPro" id="IPR014030">
    <property type="entry name" value="Ketoacyl_synth_N"/>
</dbReference>
<keyword evidence="2 4" id="KW-0808">Transferase</keyword>
<proteinExistence type="inferred from homology"/>
<dbReference type="Gene3D" id="3.40.47.10">
    <property type="match status" value="2"/>
</dbReference>
<dbReference type="PANTHER" id="PTHR11712">
    <property type="entry name" value="POLYKETIDE SYNTHASE-RELATED"/>
    <property type="match status" value="1"/>
</dbReference>